<evidence type="ECO:0000313" key="3">
    <source>
        <dbReference type="Proteomes" id="UP000199373"/>
    </source>
</evidence>
<feature type="domain" description="N-acetyltransferase" evidence="1">
    <location>
        <begin position="134"/>
        <end position="269"/>
    </location>
</feature>
<keyword evidence="3" id="KW-1185">Reference proteome</keyword>
<dbReference type="CDD" id="cd04301">
    <property type="entry name" value="NAT_SF"/>
    <property type="match status" value="1"/>
</dbReference>
<dbReference type="InterPro" id="IPR016181">
    <property type="entry name" value="Acyl_CoA_acyltransferase"/>
</dbReference>
<dbReference type="Pfam" id="PF00583">
    <property type="entry name" value="Acetyltransf_1"/>
    <property type="match status" value="1"/>
</dbReference>
<dbReference type="GO" id="GO:0016747">
    <property type="term" value="F:acyltransferase activity, transferring groups other than amino-acyl groups"/>
    <property type="evidence" value="ECO:0007669"/>
    <property type="project" value="InterPro"/>
</dbReference>
<dbReference type="PROSITE" id="PS51186">
    <property type="entry name" value="GNAT"/>
    <property type="match status" value="1"/>
</dbReference>
<organism evidence="2 3">
    <name type="scientific">Prevotella aff. ruminicola Tc2-24</name>
    <dbReference type="NCBI Taxonomy" id="81582"/>
    <lineage>
        <taxon>Bacteria</taxon>
        <taxon>Pseudomonadati</taxon>
        <taxon>Bacteroidota</taxon>
        <taxon>Bacteroidia</taxon>
        <taxon>Bacteroidales</taxon>
        <taxon>Prevotellaceae</taxon>
        <taxon>Prevotella</taxon>
    </lineage>
</organism>
<name>A0A1I0NI35_9BACT</name>
<proteinExistence type="predicted"/>
<evidence type="ECO:0000259" key="1">
    <source>
        <dbReference type="PROSITE" id="PS51186"/>
    </source>
</evidence>
<keyword evidence="2" id="KW-0808">Transferase</keyword>
<dbReference type="Gene3D" id="3.40.630.30">
    <property type="match status" value="1"/>
</dbReference>
<reference evidence="2 3" key="1">
    <citation type="submission" date="2016-10" db="EMBL/GenBank/DDBJ databases">
        <authorList>
            <person name="de Groot N.N."/>
        </authorList>
    </citation>
    <scope>NUCLEOTIDE SEQUENCE [LARGE SCALE GENOMIC DNA]</scope>
    <source>
        <strain evidence="2 3">TC2-24</strain>
    </source>
</reference>
<dbReference type="Proteomes" id="UP000199373">
    <property type="component" value="Unassembled WGS sequence"/>
</dbReference>
<gene>
    <name evidence="2" type="ORF">SAMN04487850_1262</name>
</gene>
<sequence>MHQVVSYEQTQDFVREIRLLRKGFVTNFYWDDNKHPYWLVEGSLEYESYDDCILMVHRQEQFANIFYIATSLTAVAEALRSLPIASPQVADVVCRGDGSQERETFAQAGFEVYKHLYRMTHIGRMAAVDWMEDPRVRYGGKSDALLVSEALQKDFDPLAEQLPSLQEIEDYAERRQLLVIKDQKRLCGFLIFELSGVTWYLRYWYTSPDFRNQGVGAGLLRTALLSGAESKRQILWVIADNDNAIKRYEHYGFSRENMNDFVLIRKPRV</sequence>
<dbReference type="EMBL" id="FOIQ01000002">
    <property type="protein sequence ID" value="SEW01047.1"/>
    <property type="molecule type" value="Genomic_DNA"/>
</dbReference>
<dbReference type="SUPFAM" id="SSF55729">
    <property type="entry name" value="Acyl-CoA N-acyltransferases (Nat)"/>
    <property type="match status" value="1"/>
</dbReference>
<dbReference type="RefSeq" id="WP_091915379.1">
    <property type="nucleotide sequence ID" value="NZ_FOIQ01000002.1"/>
</dbReference>
<dbReference type="AlphaFoldDB" id="A0A1I0NI35"/>
<protein>
    <submittedName>
        <fullName evidence="2">Acetyltransferase (GNAT) domain-containing protein</fullName>
    </submittedName>
</protein>
<evidence type="ECO:0000313" key="2">
    <source>
        <dbReference type="EMBL" id="SEW01047.1"/>
    </source>
</evidence>
<accession>A0A1I0NI35</accession>
<dbReference type="InterPro" id="IPR000182">
    <property type="entry name" value="GNAT_dom"/>
</dbReference>